<dbReference type="InterPro" id="IPR019468">
    <property type="entry name" value="AdenyloSucc_lyase_C"/>
</dbReference>
<evidence type="ECO:0000256" key="3">
    <source>
        <dbReference type="ARBA" id="ARBA00010982"/>
    </source>
</evidence>
<dbReference type="InterPro" id="IPR008948">
    <property type="entry name" value="L-Aspartase-like"/>
</dbReference>
<dbReference type="InterPro" id="IPR002155">
    <property type="entry name" value="Thiolase"/>
</dbReference>
<dbReference type="Pfam" id="PF02803">
    <property type="entry name" value="Thiolase_C"/>
    <property type="match status" value="1"/>
</dbReference>
<dbReference type="InterPro" id="IPR000362">
    <property type="entry name" value="Fumarate_lyase_fam"/>
</dbReference>
<evidence type="ECO:0000256" key="2">
    <source>
        <dbReference type="ARBA" id="ARBA00004872"/>
    </source>
</evidence>
<gene>
    <name evidence="9" type="ORF">HYFRA_00013404</name>
</gene>
<dbReference type="Gene3D" id="1.20.200.10">
    <property type="entry name" value="Fumarase/aspartase (Central domain)"/>
    <property type="match status" value="1"/>
</dbReference>
<dbReference type="PANTHER" id="PTHR43853:SF9">
    <property type="entry name" value="ACETYL-COA C-ACETYLTRANSFERASE"/>
    <property type="match status" value="1"/>
</dbReference>
<dbReference type="Pfam" id="PF00206">
    <property type="entry name" value="Lyase_1"/>
    <property type="match status" value="1"/>
</dbReference>
<name>A0A9N9L5R2_9HELO</name>
<comment type="caution">
    <text evidence="9">The sequence shown here is derived from an EMBL/GenBank/DDBJ whole genome shotgun (WGS) entry which is preliminary data.</text>
</comment>
<dbReference type="GO" id="GO:0005777">
    <property type="term" value="C:peroxisome"/>
    <property type="evidence" value="ECO:0007669"/>
    <property type="project" value="TreeGrafter"/>
</dbReference>
<dbReference type="GO" id="GO:0010124">
    <property type="term" value="P:phenylacetate catabolic process"/>
    <property type="evidence" value="ECO:0007669"/>
    <property type="project" value="TreeGrafter"/>
</dbReference>
<dbReference type="InterPro" id="IPR020613">
    <property type="entry name" value="Thiolase_CS"/>
</dbReference>
<evidence type="ECO:0000256" key="5">
    <source>
        <dbReference type="ARBA" id="ARBA00022958"/>
    </source>
</evidence>
<dbReference type="CDD" id="cd01597">
    <property type="entry name" value="pCLME"/>
    <property type="match status" value="1"/>
</dbReference>
<comment type="cofactor">
    <cofactor evidence="1">
        <name>K(+)</name>
        <dbReference type="ChEBI" id="CHEBI:29103"/>
    </cofactor>
</comment>
<dbReference type="PANTHER" id="PTHR43853">
    <property type="entry name" value="3-KETOACYL-COA THIOLASE, PEROXISOMAL"/>
    <property type="match status" value="1"/>
</dbReference>
<proteinExistence type="inferred from homology"/>
<evidence type="ECO:0000313" key="10">
    <source>
        <dbReference type="Proteomes" id="UP000696280"/>
    </source>
</evidence>
<organism evidence="9 10">
    <name type="scientific">Hymenoscyphus fraxineus</name>
    <dbReference type="NCBI Taxonomy" id="746836"/>
    <lineage>
        <taxon>Eukaryota</taxon>
        <taxon>Fungi</taxon>
        <taxon>Dikarya</taxon>
        <taxon>Ascomycota</taxon>
        <taxon>Pezizomycotina</taxon>
        <taxon>Leotiomycetes</taxon>
        <taxon>Helotiales</taxon>
        <taxon>Helotiaceae</taxon>
        <taxon>Hymenoscyphus</taxon>
    </lineage>
</organism>
<keyword evidence="10" id="KW-1185">Reference proteome</keyword>
<dbReference type="InterPro" id="IPR020617">
    <property type="entry name" value="Thiolase_C"/>
</dbReference>
<dbReference type="EMBL" id="CAJVRL010000100">
    <property type="protein sequence ID" value="CAG8960581.1"/>
    <property type="molecule type" value="Genomic_DNA"/>
</dbReference>
<protein>
    <recommendedName>
        <fullName evidence="8">Adenylosuccinate lyase C-terminal domain-containing protein</fullName>
    </recommendedName>
</protein>
<keyword evidence="4" id="KW-0808">Transferase</keyword>
<dbReference type="PRINTS" id="PR00149">
    <property type="entry name" value="FUMRATELYASE"/>
</dbReference>
<evidence type="ECO:0000313" key="9">
    <source>
        <dbReference type="EMBL" id="CAG8960581.1"/>
    </source>
</evidence>
<dbReference type="OrthoDB" id="5404651at2759"/>
<sequence length="881" mass="95234">MTALSNAARRSLTTKLPSDVVILSSVRSPVTRAFKGGFRDAWPEDLIGPVMKAAVTRANIAPKDVQDVLIGNVLAELGFAKTGRMALNHAGFPNSTTFHTVNRQCSSSLQAVTHLAHAILVGQIEVGLAGGVESMSRNYKATRGIPQDLSPRLRGSGVKEAADCVMPMGITSENVAERFGITRAMQDEFAFESQRRASAARSEGRFEREIVGVETVSVGEDGKEEKVVVTRDDGIRDGLTLEKIKSMKAAFKEDGGSTAGNSSQISDGAAATILCRRSWADARGLKPIGRFIGTQVAGCEPALMGISPIYAIPALLKHTGFSLSDIDIIELNEAFASQAVYCIQELGLDEKKVNPNGGAIAIGHPTGATGARQLATLMNELDRSGKEKQNMISHTFRRTLLTSSSFLKIVGKSSCRVSERVTRILQRRKMNVSAIDSRIFRSLFGTEEIRDVFSDTSYMHHCIAVELALARAQSTLSIIPPQTGATLTQTLKDTAPSLNYSKLEKETEIVGYPILPLITQLQALSDGESGKYIHWGATTQDIMDTASVLQMKKGLGIIEKGLRDVIKALEGLSEKYRDVPMAGRTHLQHALPVTFGYKAAVWLSSFQRHLERLEQLKPRVLLVQYGGAAGTLASLGNKDDVGLKVRAELAKELELENPSITWHVARDGPAEILNFLALLGGSLGKVALDLMILSSNEYGEVSEPFVPHRGASSTMPQKRNPISSELMLAASKVLRSNAGLGLDAMVSDFERASGPWHLEWVAVPDSFVMAVGALHQADFVLSGLVVHEQVMEKNLKSSRGLIVGEAVMMGLAPHLGRGRSHDVVYKACKEAIEEGKSLFEVLVQEEEVVKCLGKEGLGALCEEKEYLGMAGRMVDEVLGKK</sequence>
<dbReference type="InterPro" id="IPR020616">
    <property type="entry name" value="Thiolase_N"/>
</dbReference>
<dbReference type="InterPro" id="IPR020615">
    <property type="entry name" value="Thiolase_acyl_enz_int_AS"/>
</dbReference>
<dbReference type="NCBIfam" id="TIGR01930">
    <property type="entry name" value="AcCoA-C-Actrans"/>
    <property type="match status" value="1"/>
</dbReference>
<dbReference type="PROSITE" id="PS00737">
    <property type="entry name" value="THIOLASE_2"/>
    <property type="match status" value="1"/>
</dbReference>
<evidence type="ECO:0000256" key="1">
    <source>
        <dbReference type="ARBA" id="ARBA00001958"/>
    </source>
</evidence>
<evidence type="ECO:0000259" key="8">
    <source>
        <dbReference type="SMART" id="SM00998"/>
    </source>
</evidence>
<comment type="pathway">
    <text evidence="2">Lipid metabolism; fatty acid metabolism.</text>
</comment>
<dbReference type="Gene3D" id="3.40.47.10">
    <property type="match status" value="2"/>
</dbReference>
<dbReference type="Pfam" id="PF00108">
    <property type="entry name" value="Thiolase_N"/>
    <property type="match status" value="1"/>
</dbReference>
<dbReference type="InterPro" id="IPR016039">
    <property type="entry name" value="Thiolase-like"/>
</dbReference>
<comment type="catalytic activity">
    <reaction evidence="7">
        <text>an acyl-CoA + acetyl-CoA = a 3-oxoacyl-CoA + CoA</text>
        <dbReference type="Rhea" id="RHEA:21564"/>
        <dbReference type="ChEBI" id="CHEBI:57287"/>
        <dbReference type="ChEBI" id="CHEBI:57288"/>
        <dbReference type="ChEBI" id="CHEBI:58342"/>
        <dbReference type="ChEBI" id="CHEBI:90726"/>
        <dbReference type="EC" id="2.3.1.16"/>
    </reaction>
</comment>
<dbReference type="Proteomes" id="UP000696280">
    <property type="component" value="Unassembled WGS sequence"/>
</dbReference>
<evidence type="ECO:0000256" key="4">
    <source>
        <dbReference type="ARBA" id="ARBA00022679"/>
    </source>
</evidence>
<dbReference type="InterPro" id="IPR050215">
    <property type="entry name" value="Thiolase-like_sf_Thiolase"/>
</dbReference>
<dbReference type="PROSITE" id="PS00098">
    <property type="entry name" value="THIOLASE_1"/>
    <property type="match status" value="1"/>
</dbReference>
<comment type="similarity">
    <text evidence="3">Belongs to the thiolase-like superfamily. Thiolase family.</text>
</comment>
<keyword evidence="6" id="KW-0012">Acyltransferase</keyword>
<dbReference type="InterPro" id="IPR022761">
    <property type="entry name" value="Fumarate_lyase_N"/>
</dbReference>
<reference evidence="9" key="1">
    <citation type="submission" date="2021-07" db="EMBL/GenBank/DDBJ databases">
        <authorList>
            <person name="Durling M."/>
        </authorList>
    </citation>
    <scope>NUCLEOTIDE SEQUENCE</scope>
</reference>
<dbReference type="PRINTS" id="PR00145">
    <property type="entry name" value="ARGSUCLYASE"/>
</dbReference>
<dbReference type="Pfam" id="PF10397">
    <property type="entry name" value="ADSL_C"/>
    <property type="match status" value="1"/>
</dbReference>
<keyword evidence="5" id="KW-0630">Potassium</keyword>
<dbReference type="CDD" id="cd00751">
    <property type="entry name" value="thiolase"/>
    <property type="match status" value="1"/>
</dbReference>
<dbReference type="SUPFAM" id="SSF53901">
    <property type="entry name" value="Thiolase-like"/>
    <property type="match status" value="2"/>
</dbReference>
<dbReference type="SUPFAM" id="SSF48557">
    <property type="entry name" value="L-aspartase-like"/>
    <property type="match status" value="1"/>
</dbReference>
<dbReference type="SMART" id="SM00998">
    <property type="entry name" value="ADSL_C"/>
    <property type="match status" value="1"/>
</dbReference>
<dbReference type="GO" id="GO:0006635">
    <property type="term" value="P:fatty acid beta-oxidation"/>
    <property type="evidence" value="ECO:0007669"/>
    <property type="project" value="TreeGrafter"/>
</dbReference>
<feature type="domain" description="Adenylosuccinate lyase C-terminal" evidence="8">
    <location>
        <begin position="799"/>
        <end position="878"/>
    </location>
</feature>
<accession>A0A9N9L5R2</accession>
<dbReference type="GO" id="GO:0003988">
    <property type="term" value="F:acetyl-CoA C-acyltransferase activity"/>
    <property type="evidence" value="ECO:0007669"/>
    <property type="project" value="UniProtKB-EC"/>
</dbReference>
<evidence type="ECO:0000256" key="7">
    <source>
        <dbReference type="ARBA" id="ARBA00047605"/>
    </source>
</evidence>
<evidence type="ECO:0000256" key="6">
    <source>
        <dbReference type="ARBA" id="ARBA00023315"/>
    </source>
</evidence>
<dbReference type="Gene3D" id="1.10.40.30">
    <property type="entry name" value="Fumarase/aspartase (C-terminal domain)"/>
    <property type="match status" value="1"/>
</dbReference>
<dbReference type="AlphaFoldDB" id="A0A9N9L5R2"/>